<evidence type="ECO:0000313" key="1">
    <source>
        <dbReference type="EMBL" id="QPB10419.1"/>
    </source>
</evidence>
<reference evidence="1" key="1">
    <citation type="submission" date="2020-10" db="EMBL/GenBank/DDBJ databases">
        <title>Clinical experience of personalized bacteriophage therapy in a case of hospital-acquired pneumonia with carbapenem-resistant Acinetobacter baumannii.</title>
        <authorList>
            <person name="Tan X."/>
            <person name="Ma Y."/>
        </authorList>
    </citation>
    <scope>NUCLEOTIDE SEQUENCE</scope>
</reference>
<dbReference type="Proteomes" id="UP000663632">
    <property type="component" value="Segment"/>
</dbReference>
<protein>
    <submittedName>
        <fullName evidence="1">Uncharacterized protein</fullName>
    </submittedName>
</protein>
<gene>
    <name evidence="1" type="ORF">AbSZ3_54</name>
</gene>
<proteinExistence type="predicted"/>
<organism evidence="1 2">
    <name type="scientific">Acinetobacter phage Ab_SZ3</name>
    <dbReference type="NCBI Taxonomy" id="2781361"/>
    <lineage>
        <taxon>Viruses</taxon>
        <taxon>Duplodnaviria</taxon>
        <taxon>Heunggongvirae</taxon>
        <taxon>Uroviricota</taxon>
        <taxon>Caudoviricetes</taxon>
        <taxon>Lokivirus</taxon>
        <taxon>Lokivirus IMEAB3</taxon>
    </lineage>
</organism>
<name>A0A873WIL8_9CAUD</name>
<dbReference type="EMBL" id="MW151244">
    <property type="protein sequence ID" value="QPB10419.1"/>
    <property type="molecule type" value="Genomic_DNA"/>
</dbReference>
<sequence length="137" mass="15866">MPKCEKCQLGTVCRCYNEPQHTTDKYVNMNIELLKERSNNGLQKYGVNLEREDLNPTDWAQHLIEELLDGANYAQVLKDKLHLAIESAFKEGFRMGQEMDTYEPFVFCWRGGEKEAWVNSDTYENLFEKGSSNGEDS</sequence>
<accession>A0A873WIL8</accession>
<evidence type="ECO:0000313" key="2">
    <source>
        <dbReference type="Proteomes" id="UP000663632"/>
    </source>
</evidence>